<reference evidence="1 2" key="1">
    <citation type="journal article" date="2018" name="Front. Plant Sci.">
        <title>Red Clover (Trifolium pratense) and Zigzag Clover (T. medium) - A Picture of Genomic Similarities and Differences.</title>
        <authorList>
            <person name="Dluhosova J."/>
            <person name="Istvanek J."/>
            <person name="Nedelnik J."/>
            <person name="Repkova J."/>
        </authorList>
    </citation>
    <scope>NUCLEOTIDE SEQUENCE [LARGE SCALE GENOMIC DNA]</scope>
    <source>
        <strain evidence="2">cv. 10/8</strain>
        <tissue evidence="1">Leaf</tissue>
    </source>
</reference>
<dbReference type="Proteomes" id="UP000265520">
    <property type="component" value="Unassembled WGS sequence"/>
</dbReference>
<keyword evidence="2" id="KW-1185">Reference proteome</keyword>
<name>A0A392VX30_9FABA</name>
<organism evidence="1 2">
    <name type="scientific">Trifolium medium</name>
    <dbReference type="NCBI Taxonomy" id="97028"/>
    <lineage>
        <taxon>Eukaryota</taxon>
        <taxon>Viridiplantae</taxon>
        <taxon>Streptophyta</taxon>
        <taxon>Embryophyta</taxon>
        <taxon>Tracheophyta</taxon>
        <taxon>Spermatophyta</taxon>
        <taxon>Magnoliopsida</taxon>
        <taxon>eudicotyledons</taxon>
        <taxon>Gunneridae</taxon>
        <taxon>Pentapetalae</taxon>
        <taxon>rosids</taxon>
        <taxon>fabids</taxon>
        <taxon>Fabales</taxon>
        <taxon>Fabaceae</taxon>
        <taxon>Papilionoideae</taxon>
        <taxon>50 kb inversion clade</taxon>
        <taxon>NPAAA clade</taxon>
        <taxon>Hologalegina</taxon>
        <taxon>IRL clade</taxon>
        <taxon>Trifolieae</taxon>
        <taxon>Trifolium</taxon>
    </lineage>
</organism>
<evidence type="ECO:0000313" key="1">
    <source>
        <dbReference type="EMBL" id="MCI92948.1"/>
    </source>
</evidence>
<protein>
    <submittedName>
        <fullName evidence="1">Uncharacterized protein</fullName>
    </submittedName>
</protein>
<sequence length="30" mass="3427">FKALAISDDRDRAKELREEIEIESSGEGFD</sequence>
<feature type="non-terminal residue" evidence="1">
    <location>
        <position position="1"/>
    </location>
</feature>
<dbReference type="EMBL" id="LXQA011315661">
    <property type="protein sequence ID" value="MCI92948.1"/>
    <property type="molecule type" value="Genomic_DNA"/>
</dbReference>
<comment type="caution">
    <text evidence="1">The sequence shown here is derived from an EMBL/GenBank/DDBJ whole genome shotgun (WGS) entry which is preliminary data.</text>
</comment>
<accession>A0A392VX30</accession>
<dbReference type="AlphaFoldDB" id="A0A392VX30"/>
<proteinExistence type="predicted"/>
<evidence type="ECO:0000313" key="2">
    <source>
        <dbReference type="Proteomes" id="UP000265520"/>
    </source>
</evidence>